<dbReference type="AlphaFoldDB" id="A0A4R7BD02"/>
<dbReference type="Pfam" id="PF13487">
    <property type="entry name" value="HD_5"/>
    <property type="match status" value="1"/>
</dbReference>
<evidence type="ECO:0000259" key="2">
    <source>
        <dbReference type="PROSITE" id="PS50110"/>
    </source>
</evidence>
<feature type="modified residue" description="4-aspartylphosphate" evidence="1">
    <location>
        <position position="54"/>
    </location>
</feature>
<feature type="domain" description="Response regulatory" evidence="2">
    <location>
        <begin position="5"/>
        <end position="121"/>
    </location>
</feature>
<dbReference type="InterPro" id="IPR052020">
    <property type="entry name" value="Cyclic_di-GMP/3'3'-cGAMP_PDE"/>
</dbReference>
<sequence>MKKPTILAIDDQLINLKLLGKLMSQEFELITAVSGFEGLQLLKNGAFPDLILLDVMMPELDGFRVLEILRKSPVWNDIPVILLTSLDSEHDEELGFACGANDFVSKPFKPAVLLARVRNHLQAKRARDLLRLNSNVLSEEVLRESAENRAIQKACIHALAHLAEFRDENTGGHLMRTQHYVRILCELLVDNDLYSEVLVPDYVDWLVLSAPLHDIGKVGIPDAILQKPGPLTVEERRIMQTHSARGREAIERAETDIGQPLTFLAVAKDIAKWHHERWDGSGYPDHLKGEEIPLSARIMAIADVFDAMTTRRIYKTAISAQDAKRYICGASGHYFDPALAEVFESGFQRFDLVLSGFL</sequence>
<dbReference type="RefSeq" id="WP_133678876.1">
    <property type="nucleotide sequence ID" value="NZ_SNZP01000003.1"/>
</dbReference>
<dbReference type="GO" id="GO:0008081">
    <property type="term" value="F:phosphoric diester hydrolase activity"/>
    <property type="evidence" value="ECO:0007669"/>
    <property type="project" value="UniProtKB-ARBA"/>
</dbReference>
<dbReference type="SUPFAM" id="SSF109604">
    <property type="entry name" value="HD-domain/PDEase-like"/>
    <property type="match status" value="1"/>
</dbReference>
<dbReference type="CDD" id="cd00077">
    <property type="entry name" value="HDc"/>
    <property type="match status" value="1"/>
</dbReference>
<evidence type="ECO:0000313" key="4">
    <source>
        <dbReference type="EMBL" id="TDR81507.1"/>
    </source>
</evidence>
<dbReference type="InterPro" id="IPR003607">
    <property type="entry name" value="HD/PDEase_dom"/>
</dbReference>
<accession>A0A4R7BD02</accession>
<feature type="domain" description="HD-GYP" evidence="3">
    <location>
        <begin position="148"/>
        <end position="358"/>
    </location>
</feature>
<dbReference type="Pfam" id="PF00072">
    <property type="entry name" value="Response_reg"/>
    <property type="match status" value="1"/>
</dbReference>
<comment type="caution">
    <text evidence="4">The sequence shown here is derived from an EMBL/GenBank/DDBJ whole genome shotgun (WGS) entry which is preliminary data.</text>
</comment>
<dbReference type="InterPro" id="IPR011006">
    <property type="entry name" value="CheY-like_superfamily"/>
</dbReference>
<dbReference type="Gene3D" id="3.40.50.2300">
    <property type="match status" value="1"/>
</dbReference>
<dbReference type="EMBL" id="SNZP01000003">
    <property type="protein sequence ID" value="TDR81507.1"/>
    <property type="molecule type" value="Genomic_DNA"/>
</dbReference>
<dbReference type="SMART" id="SM00471">
    <property type="entry name" value="HDc"/>
    <property type="match status" value="1"/>
</dbReference>
<keyword evidence="1" id="KW-0597">Phosphoprotein</keyword>
<keyword evidence="5" id="KW-1185">Reference proteome</keyword>
<gene>
    <name evidence="4" type="ORF">DFP86_103160</name>
</gene>
<dbReference type="SMART" id="SM00448">
    <property type="entry name" value="REC"/>
    <property type="match status" value="1"/>
</dbReference>
<dbReference type="PROSITE" id="PS50110">
    <property type="entry name" value="RESPONSE_REGULATORY"/>
    <property type="match status" value="1"/>
</dbReference>
<dbReference type="PANTHER" id="PTHR45228">
    <property type="entry name" value="CYCLIC DI-GMP PHOSPHODIESTERASE TM_0186-RELATED"/>
    <property type="match status" value="1"/>
</dbReference>
<evidence type="ECO:0000313" key="5">
    <source>
        <dbReference type="Proteomes" id="UP000295611"/>
    </source>
</evidence>
<evidence type="ECO:0000256" key="1">
    <source>
        <dbReference type="PROSITE-ProRule" id="PRU00169"/>
    </source>
</evidence>
<reference evidence="4 5" key="1">
    <citation type="submission" date="2019-03" db="EMBL/GenBank/DDBJ databases">
        <title>Genomic Encyclopedia of Type Strains, Phase III (KMG-III): the genomes of soil and plant-associated and newly described type strains.</title>
        <authorList>
            <person name="Whitman W."/>
        </authorList>
    </citation>
    <scope>NUCLEOTIDE SEQUENCE [LARGE SCALE GENOMIC DNA]</scope>
    <source>
        <strain evidence="4 5">CECT 8976</strain>
    </source>
</reference>
<dbReference type="OrthoDB" id="9763857at2"/>
<evidence type="ECO:0000259" key="3">
    <source>
        <dbReference type="PROSITE" id="PS51832"/>
    </source>
</evidence>
<dbReference type="Gene3D" id="1.10.3210.10">
    <property type="entry name" value="Hypothetical protein af1432"/>
    <property type="match status" value="1"/>
</dbReference>
<dbReference type="InterPro" id="IPR001789">
    <property type="entry name" value="Sig_transdc_resp-reg_receiver"/>
</dbReference>
<dbReference type="InterPro" id="IPR037522">
    <property type="entry name" value="HD_GYP_dom"/>
</dbReference>
<dbReference type="PANTHER" id="PTHR45228:SF5">
    <property type="entry name" value="CYCLIC DI-GMP PHOSPHODIESTERASE VC_1348-RELATED"/>
    <property type="match status" value="1"/>
</dbReference>
<name>A0A4R7BD02_9NEIS</name>
<proteinExistence type="predicted"/>
<dbReference type="SUPFAM" id="SSF52172">
    <property type="entry name" value="CheY-like"/>
    <property type="match status" value="1"/>
</dbReference>
<dbReference type="PROSITE" id="PS51832">
    <property type="entry name" value="HD_GYP"/>
    <property type="match status" value="1"/>
</dbReference>
<dbReference type="GO" id="GO:0000160">
    <property type="term" value="P:phosphorelay signal transduction system"/>
    <property type="evidence" value="ECO:0007669"/>
    <property type="project" value="InterPro"/>
</dbReference>
<organism evidence="4 5">
    <name type="scientific">Paludibacterium purpuratum</name>
    <dbReference type="NCBI Taxonomy" id="1144873"/>
    <lineage>
        <taxon>Bacteria</taxon>
        <taxon>Pseudomonadati</taxon>
        <taxon>Pseudomonadota</taxon>
        <taxon>Betaproteobacteria</taxon>
        <taxon>Neisseriales</taxon>
        <taxon>Chromobacteriaceae</taxon>
        <taxon>Paludibacterium</taxon>
    </lineage>
</organism>
<dbReference type="Proteomes" id="UP000295611">
    <property type="component" value="Unassembled WGS sequence"/>
</dbReference>
<protein>
    <submittedName>
        <fullName evidence="4">Putative two-component system response regulator</fullName>
    </submittedName>
</protein>